<dbReference type="RefSeq" id="WP_186901914.1">
    <property type="nucleotide sequence ID" value="NZ_JACOOT010000040.1"/>
</dbReference>
<gene>
    <name evidence="1" type="ORF">H8S54_17340</name>
</gene>
<evidence type="ECO:0000313" key="1">
    <source>
        <dbReference type="EMBL" id="MBC5652810.1"/>
    </source>
</evidence>
<accession>A0A8I0ADR9</accession>
<sequence>MMEKAVREKAYQNNEAYERTQMQKDMIIERLREQGCRITRQRQLILDIILAEECSCCKEIYYKVQEKDKNIGPATIYRMVNMLERIGAISRKNMYRISGCEACCQANGCTVRLSDDTVCKLPSEVWKQVVKAGLKNMGYIGDQDIESIEMTMSNCQV</sequence>
<dbReference type="EMBL" id="JACOOT010000040">
    <property type="protein sequence ID" value="MBC5652810.1"/>
    <property type="molecule type" value="Genomic_DNA"/>
</dbReference>
<dbReference type="AlphaFoldDB" id="A0A8I0ADR9"/>
<dbReference type="SUPFAM" id="SSF46785">
    <property type="entry name" value="Winged helix' DNA-binding domain"/>
    <property type="match status" value="1"/>
</dbReference>
<proteinExistence type="predicted"/>
<dbReference type="InterPro" id="IPR036388">
    <property type="entry name" value="WH-like_DNA-bd_sf"/>
</dbReference>
<name>A0A8I0ADR9_9FIRM</name>
<comment type="caution">
    <text evidence="1">The sequence shown here is derived from an EMBL/GenBank/DDBJ whole genome shotgun (WGS) entry which is preliminary data.</text>
</comment>
<dbReference type="InterPro" id="IPR002481">
    <property type="entry name" value="FUR"/>
</dbReference>
<dbReference type="GO" id="GO:0003700">
    <property type="term" value="F:DNA-binding transcription factor activity"/>
    <property type="evidence" value="ECO:0007669"/>
    <property type="project" value="InterPro"/>
</dbReference>
<evidence type="ECO:0000313" key="2">
    <source>
        <dbReference type="Proteomes" id="UP000652847"/>
    </source>
</evidence>
<dbReference type="Gene3D" id="1.10.10.10">
    <property type="entry name" value="Winged helix-like DNA-binding domain superfamily/Winged helix DNA-binding domain"/>
    <property type="match status" value="1"/>
</dbReference>
<reference evidence="1 2" key="1">
    <citation type="submission" date="2020-08" db="EMBL/GenBank/DDBJ databases">
        <title>Genome public.</title>
        <authorList>
            <person name="Liu C."/>
            <person name="Sun Q."/>
        </authorList>
    </citation>
    <scope>NUCLEOTIDE SEQUENCE [LARGE SCALE GENOMIC DNA]</scope>
    <source>
        <strain evidence="1 2">BX17</strain>
    </source>
</reference>
<protein>
    <submittedName>
        <fullName evidence="1">Transcriptional repressor</fullName>
    </submittedName>
</protein>
<dbReference type="Pfam" id="PF01475">
    <property type="entry name" value="FUR"/>
    <property type="match status" value="1"/>
</dbReference>
<dbReference type="Proteomes" id="UP000652847">
    <property type="component" value="Unassembled WGS sequence"/>
</dbReference>
<dbReference type="InterPro" id="IPR036390">
    <property type="entry name" value="WH_DNA-bd_sf"/>
</dbReference>
<organism evidence="1 2">
    <name type="scientific">Blautia segnis</name>
    <dbReference type="NCBI Taxonomy" id="2763030"/>
    <lineage>
        <taxon>Bacteria</taxon>
        <taxon>Bacillati</taxon>
        <taxon>Bacillota</taxon>
        <taxon>Clostridia</taxon>
        <taxon>Lachnospirales</taxon>
        <taxon>Lachnospiraceae</taxon>
        <taxon>Blautia</taxon>
    </lineage>
</organism>
<keyword evidence="2" id="KW-1185">Reference proteome</keyword>